<organism evidence="8 10">
    <name type="scientific">Vanilla planifolia</name>
    <name type="common">Vanilla</name>
    <dbReference type="NCBI Taxonomy" id="51239"/>
    <lineage>
        <taxon>Eukaryota</taxon>
        <taxon>Viridiplantae</taxon>
        <taxon>Streptophyta</taxon>
        <taxon>Embryophyta</taxon>
        <taxon>Tracheophyta</taxon>
        <taxon>Spermatophyta</taxon>
        <taxon>Magnoliopsida</taxon>
        <taxon>Liliopsida</taxon>
        <taxon>Asparagales</taxon>
        <taxon>Orchidaceae</taxon>
        <taxon>Vanilloideae</taxon>
        <taxon>Vanilleae</taxon>
        <taxon>Vanilla</taxon>
    </lineage>
</organism>
<dbReference type="PANTHER" id="PTHR20955">
    <property type="entry name" value="PROTEIN JAGUNAL HOMOLOG 1"/>
    <property type="match status" value="1"/>
</dbReference>
<dbReference type="Pfam" id="PF07086">
    <property type="entry name" value="Jagunal"/>
    <property type="match status" value="1"/>
</dbReference>
<evidence type="ECO:0000256" key="7">
    <source>
        <dbReference type="SAM" id="Phobius"/>
    </source>
</evidence>
<reference evidence="10 11" key="1">
    <citation type="journal article" date="2020" name="Nat. Food">
        <title>A phased Vanilla planifolia genome enables genetic improvement of flavour and production.</title>
        <authorList>
            <person name="Hasing T."/>
            <person name="Tang H."/>
            <person name="Brym M."/>
            <person name="Khazi F."/>
            <person name="Huang T."/>
            <person name="Chambers A.H."/>
        </authorList>
    </citation>
    <scope>NUCLEOTIDE SEQUENCE [LARGE SCALE GENOMIC DNA]</scope>
    <source>
        <tissue evidence="8">Leaf</tissue>
    </source>
</reference>
<keyword evidence="6 7" id="KW-0472">Membrane</keyword>
<accession>A0A835PUV0</accession>
<feature type="transmembrane region" description="Helical" evidence="7">
    <location>
        <begin position="138"/>
        <end position="162"/>
    </location>
</feature>
<evidence type="ECO:0000256" key="3">
    <source>
        <dbReference type="ARBA" id="ARBA00022692"/>
    </source>
</evidence>
<evidence type="ECO:0000313" key="9">
    <source>
        <dbReference type="EMBL" id="KAG0462179.1"/>
    </source>
</evidence>
<dbReference type="OrthoDB" id="1915239at2759"/>
<evidence type="ECO:0000256" key="2">
    <source>
        <dbReference type="ARBA" id="ARBA00008462"/>
    </source>
</evidence>
<gene>
    <name evidence="9" type="ORF">HPP92_020655</name>
    <name evidence="8" type="ORF">HPP92_021027</name>
</gene>
<dbReference type="PANTHER" id="PTHR20955:SF1">
    <property type="entry name" value="PROTEIN JAGUNAL HOMOLOG 1"/>
    <property type="match status" value="1"/>
</dbReference>
<sequence length="170" mass="18881">MQQRRGSVAGRPSGTDGSDFSYRMVIDSRYTRVAKGKSNLKFLIAAKVVFQAVESISVLIASWSKVFDSLFIVSISVGFISSLIGELGRRQSHSNLLRLYIFLSSTATAFLVANVVWSNLIKQDALDQNFSPNTSKQLYEAACVIVDLLLQIFIVITTIRLLQNMSPKRV</sequence>
<dbReference type="GO" id="GO:0016192">
    <property type="term" value="P:vesicle-mediated transport"/>
    <property type="evidence" value="ECO:0007669"/>
    <property type="project" value="TreeGrafter"/>
</dbReference>
<evidence type="ECO:0000313" key="10">
    <source>
        <dbReference type="Proteomes" id="UP000636800"/>
    </source>
</evidence>
<evidence type="ECO:0000313" key="8">
    <source>
        <dbReference type="EMBL" id="KAG0460730.1"/>
    </source>
</evidence>
<dbReference type="AlphaFoldDB" id="A0A835PUV0"/>
<dbReference type="EMBL" id="JADCNL010000011">
    <property type="protein sequence ID" value="KAG0460730.1"/>
    <property type="molecule type" value="Genomic_DNA"/>
</dbReference>
<keyword evidence="4" id="KW-0256">Endoplasmic reticulum</keyword>
<name>A0A835PUV0_VANPL</name>
<evidence type="ECO:0000256" key="4">
    <source>
        <dbReference type="ARBA" id="ARBA00022824"/>
    </source>
</evidence>
<feature type="transmembrane region" description="Helical" evidence="7">
    <location>
        <begin position="42"/>
        <end position="63"/>
    </location>
</feature>
<dbReference type="InterPro" id="IPR009787">
    <property type="entry name" value="Jagunal"/>
</dbReference>
<proteinExistence type="inferred from homology"/>
<evidence type="ECO:0000313" key="11">
    <source>
        <dbReference type="Proteomes" id="UP000639772"/>
    </source>
</evidence>
<comment type="similarity">
    <text evidence="2">Belongs to the jagunal family.</text>
</comment>
<keyword evidence="10" id="KW-1185">Reference proteome</keyword>
<dbReference type="Proteomes" id="UP000636800">
    <property type="component" value="Chromosome 11"/>
</dbReference>
<feature type="transmembrane region" description="Helical" evidence="7">
    <location>
        <begin position="99"/>
        <end position="118"/>
    </location>
</feature>
<evidence type="ECO:0000256" key="6">
    <source>
        <dbReference type="ARBA" id="ARBA00023136"/>
    </source>
</evidence>
<comment type="caution">
    <text evidence="8">The sequence shown here is derived from an EMBL/GenBank/DDBJ whole genome shotgun (WGS) entry which is preliminary data.</text>
</comment>
<dbReference type="GO" id="GO:0005789">
    <property type="term" value="C:endoplasmic reticulum membrane"/>
    <property type="evidence" value="ECO:0007669"/>
    <property type="project" value="UniProtKB-SubCell"/>
</dbReference>
<dbReference type="Proteomes" id="UP000639772">
    <property type="component" value="Chromosome 11"/>
</dbReference>
<evidence type="ECO:0000256" key="5">
    <source>
        <dbReference type="ARBA" id="ARBA00022989"/>
    </source>
</evidence>
<keyword evidence="3 7" id="KW-0812">Transmembrane</keyword>
<evidence type="ECO:0000256" key="1">
    <source>
        <dbReference type="ARBA" id="ARBA00004477"/>
    </source>
</evidence>
<dbReference type="EMBL" id="JADCNM010000011">
    <property type="protein sequence ID" value="KAG0462179.1"/>
    <property type="molecule type" value="Genomic_DNA"/>
</dbReference>
<dbReference type="GO" id="GO:0007029">
    <property type="term" value="P:endoplasmic reticulum organization"/>
    <property type="evidence" value="ECO:0007669"/>
    <property type="project" value="InterPro"/>
</dbReference>
<keyword evidence="5 7" id="KW-1133">Transmembrane helix</keyword>
<comment type="subcellular location">
    <subcellularLocation>
        <location evidence="1">Endoplasmic reticulum membrane</location>
        <topology evidence="1">Multi-pass membrane protein</topology>
    </subcellularLocation>
</comment>
<protein>
    <submittedName>
        <fullName evidence="8">Uncharacterized protein</fullName>
    </submittedName>
</protein>
<feature type="transmembrane region" description="Helical" evidence="7">
    <location>
        <begin position="69"/>
        <end position="87"/>
    </location>
</feature>